<dbReference type="PANTHER" id="PTHR38834:SF3">
    <property type="entry name" value="SOLUTE-BINDING PROTEIN FAMILY 3_N-TERMINAL DOMAIN-CONTAINING PROTEIN"/>
    <property type="match status" value="1"/>
</dbReference>
<evidence type="ECO:0000313" key="3">
    <source>
        <dbReference type="Proteomes" id="UP000648257"/>
    </source>
</evidence>
<dbReference type="Proteomes" id="UP000648257">
    <property type="component" value="Unassembled WGS sequence"/>
</dbReference>
<proteinExistence type="predicted"/>
<gene>
    <name evidence="2" type="ORF">H8K52_05745</name>
</gene>
<organism evidence="2 3">
    <name type="scientific">Undibacterium seohonense</name>
    <dbReference type="NCBI Taxonomy" id="1344950"/>
    <lineage>
        <taxon>Bacteria</taxon>
        <taxon>Pseudomonadati</taxon>
        <taxon>Pseudomonadota</taxon>
        <taxon>Betaproteobacteria</taxon>
        <taxon>Burkholderiales</taxon>
        <taxon>Oxalobacteraceae</taxon>
        <taxon>Undibacterium</taxon>
    </lineage>
</organism>
<name>A0ABR6X1Y1_9BURK</name>
<protein>
    <submittedName>
        <fullName evidence="2">Transporter substrate-binding domain-containing protein</fullName>
    </submittedName>
</protein>
<reference evidence="2 3" key="1">
    <citation type="submission" date="2020-08" db="EMBL/GenBank/DDBJ databases">
        <title>Novel species isolated from subtropical streams in China.</title>
        <authorList>
            <person name="Lu H."/>
        </authorList>
    </citation>
    <scope>NUCLEOTIDE SEQUENCE [LARGE SCALE GENOMIC DNA]</scope>
    <source>
        <strain evidence="2 3">KACC 16656</strain>
    </source>
</reference>
<evidence type="ECO:0000313" key="2">
    <source>
        <dbReference type="EMBL" id="MBC3806850.1"/>
    </source>
</evidence>
<dbReference type="PANTHER" id="PTHR38834">
    <property type="entry name" value="PERIPLASMIC SUBSTRATE BINDING PROTEIN FAMILY 3"/>
    <property type="match status" value="1"/>
</dbReference>
<dbReference type="InterPro" id="IPR001638">
    <property type="entry name" value="Solute-binding_3/MltF_N"/>
</dbReference>
<dbReference type="Gene3D" id="3.40.190.10">
    <property type="entry name" value="Periplasmic binding protein-like II"/>
    <property type="match status" value="2"/>
</dbReference>
<sequence>MVMLTILMSSGAGAQTLVVKAYTEDWPPYNFVKNKEVTGISADILRAACELATLQCESQLVPWVRAYKTVQEMPNTLIYTIARIPARESQFLWVGPIATRTTWVYARTAVANRIQTMQDLNKFRVGLIRDEASLSELMDAGISKSAIKVLNSQSDEMRLFKSGHIDVVVNTEIGMAMSRKQYDISGTDVTKLMKLYDGGALYFGMNLQSDPKLVEKLQSAVDKLRNDGRIQAIVQQYVKLP</sequence>
<evidence type="ECO:0000259" key="1">
    <source>
        <dbReference type="SMART" id="SM00062"/>
    </source>
</evidence>
<keyword evidence="3" id="KW-1185">Reference proteome</keyword>
<feature type="domain" description="Solute-binding protein family 3/N-terminal" evidence="1">
    <location>
        <begin position="18"/>
        <end position="241"/>
    </location>
</feature>
<dbReference type="EMBL" id="JACOFW010000004">
    <property type="protein sequence ID" value="MBC3806850.1"/>
    <property type="molecule type" value="Genomic_DNA"/>
</dbReference>
<dbReference type="SUPFAM" id="SSF53850">
    <property type="entry name" value="Periplasmic binding protein-like II"/>
    <property type="match status" value="1"/>
</dbReference>
<comment type="caution">
    <text evidence="2">The sequence shown here is derived from an EMBL/GenBank/DDBJ whole genome shotgun (WGS) entry which is preliminary data.</text>
</comment>
<dbReference type="SMART" id="SM00062">
    <property type="entry name" value="PBPb"/>
    <property type="match status" value="1"/>
</dbReference>
<dbReference type="Pfam" id="PF00497">
    <property type="entry name" value="SBP_bac_3"/>
    <property type="match status" value="1"/>
</dbReference>
<accession>A0ABR6X1Y1</accession>